<protein>
    <submittedName>
        <fullName evidence="2">Uncharacterized protein</fullName>
    </submittedName>
</protein>
<keyword evidence="3" id="KW-1185">Reference proteome</keyword>
<dbReference type="EMBL" id="LAPT01000129">
    <property type="protein sequence ID" value="PXF29046.1"/>
    <property type="molecule type" value="Genomic_DNA"/>
</dbReference>
<dbReference type="Proteomes" id="UP000248090">
    <property type="component" value="Unassembled WGS sequence"/>
</dbReference>
<organism evidence="2 3">
    <name type="scientific">Pokkaliibacter plantistimulans</name>
    <dbReference type="NCBI Taxonomy" id="1635171"/>
    <lineage>
        <taxon>Bacteria</taxon>
        <taxon>Pseudomonadati</taxon>
        <taxon>Pseudomonadota</taxon>
        <taxon>Gammaproteobacteria</taxon>
        <taxon>Oceanospirillales</taxon>
        <taxon>Balneatrichaceae</taxon>
        <taxon>Pokkaliibacter</taxon>
    </lineage>
</organism>
<accession>A0ABX5LUT4</accession>
<feature type="chain" id="PRO_5047034019" evidence="1">
    <location>
        <begin position="21"/>
        <end position="184"/>
    </location>
</feature>
<evidence type="ECO:0000256" key="1">
    <source>
        <dbReference type="SAM" id="SignalP"/>
    </source>
</evidence>
<feature type="signal peptide" evidence="1">
    <location>
        <begin position="1"/>
        <end position="20"/>
    </location>
</feature>
<keyword evidence="1" id="KW-0732">Signal</keyword>
<name>A0ABX5LUT4_9GAMM</name>
<sequence length="184" mass="19954">MLGKFKYIFIVFALSASAEAASLACVSTNKSVNFTQSLFQQSTAYQSEFSDTELYWSLTVVGTPLPTHSTPLLQDATTSDSNTQLSQKAFSNWLAAAEKAQLIEKVESSTSIPFHQSHIHLAHTSALNGTAHALHGLYAERVKNYAVVYQLLATPMTETMPADAMANAQTMMETIINSCSVIAP</sequence>
<comment type="caution">
    <text evidence="2">The sequence shown here is derived from an EMBL/GenBank/DDBJ whole genome shotgun (WGS) entry which is preliminary data.</text>
</comment>
<dbReference type="RefSeq" id="WP_110189579.1">
    <property type="nucleotide sequence ID" value="NZ_CP177354.1"/>
</dbReference>
<gene>
    <name evidence="2" type="ORF">WH50_23030</name>
</gene>
<reference evidence="2 3" key="1">
    <citation type="submission" date="2015-03" db="EMBL/GenBank/DDBJ databases">
        <authorList>
            <person name="Krishnan R."/>
            <person name="Midha S."/>
            <person name="Patil P.B."/>
            <person name="Rameshkumar N."/>
        </authorList>
    </citation>
    <scope>NUCLEOTIDE SEQUENCE [LARGE SCALE GENOMIC DNA]</scope>
    <source>
        <strain evidence="2 3">L1E11</strain>
    </source>
</reference>
<evidence type="ECO:0000313" key="2">
    <source>
        <dbReference type="EMBL" id="PXF29046.1"/>
    </source>
</evidence>
<proteinExistence type="predicted"/>
<evidence type="ECO:0000313" key="3">
    <source>
        <dbReference type="Proteomes" id="UP000248090"/>
    </source>
</evidence>